<dbReference type="EMBL" id="JAOVZW010000015">
    <property type="protein sequence ID" value="MCX8524821.1"/>
    <property type="molecule type" value="Genomic_DNA"/>
</dbReference>
<protein>
    <submittedName>
        <fullName evidence="1">Uncharacterized protein</fullName>
    </submittedName>
</protein>
<evidence type="ECO:0000313" key="1">
    <source>
        <dbReference type="EMBL" id="MCX8524821.1"/>
    </source>
</evidence>
<gene>
    <name evidence="1" type="ORF">OF897_12945</name>
</gene>
<reference evidence="1" key="1">
    <citation type="submission" date="2022-10" db="EMBL/GenBank/DDBJ databases">
        <title>Chryseobacterium sp. nov., a novel bacterial species.</title>
        <authorList>
            <person name="Cao Y."/>
        </authorList>
    </citation>
    <scope>NUCLEOTIDE SEQUENCE</scope>
    <source>
        <strain evidence="1">CCTCC AB2015118</strain>
    </source>
</reference>
<dbReference type="PROSITE" id="PS51257">
    <property type="entry name" value="PROKAR_LIPOPROTEIN"/>
    <property type="match status" value="1"/>
</dbReference>
<dbReference type="Proteomes" id="UP001073122">
    <property type="component" value="Unassembled WGS sequence"/>
</dbReference>
<proteinExistence type="predicted"/>
<accession>A0ABT3XT08</accession>
<comment type="caution">
    <text evidence="1">The sequence shown here is derived from an EMBL/GenBank/DDBJ whole genome shotgun (WGS) entry which is preliminary data.</text>
</comment>
<dbReference type="RefSeq" id="WP_267266108.1">
    <property type="nucleotide sequence ID" value="NZ_JAOVZW010000015.1"/>
</dbReference>
<name>A0ABT3XT08_9FLAO</name>
<organism evidence="1 2">
    <name type="scientific">Chryseobacterium formosus</name>
    <dbReference type="NCBI Taxonomy" id="1537363"/>
    <lineage>
        <taxon>Bacteria</taxon>
        <taxon>Pseudomonadati</taxon>
        <taxon>Bacteroidota</taxon>
        <taxon>Flavobacteriia</taxon>
        <taxon>Flavobacteriales</taxon>
        <taxon>Weeksellaceae</taxon>
        <taxon>Chryseobacterium group</taxon>
        <taxon>Chryseobacterium</taxon>
    </lineage>
</organism>
<evidence type="ECO:0000313" key="2">
    <source>
        <dbReference type="Proteomes" id="UP001073122"/>
    </source>
</evidence>
<keyword evidence="2" id="KW-1185">Reference proteome</keyword>
<sequence length="286" mass="33118">MLKNILKISLLGIFLISCSESDEQIEDLVSVETPIVNNPDLESIGLKIFVDKQEGNILESFIFKLEQKNKSTYFGDLAQHLDSLVFKISDYNGTKKIFEKLENGNTGTIQFNHNFYFPGNYNASILGYKSGKITYKDDIDLKISNQKDFLVTNWNNFSENTPIGYFNALSKNSLVFHNRFENSNPYISVTNSWDNINDYTTDQIKQMDRDFLYNYFVKFYSIPQYTEANTSNLKDIYTQNFKKSIKNDIPVSIWITAKNKIALMKEYSTTNSSQFYGYRIIAEPNN</sequence>